<gene>
    <name evidence="1" type="ORF">BDK51DRAFT_29818</name>
</gene>
<dbReference type="EMBL" id="KZ996535">
    <property type="protein sequence ID" value="RKO88705.1"/>
    <property type="molecule type" value="Genomic_DNA"/>
</dbReference>
<reference evidence="2" key="1">
    <citation type="journal article" date="2018" name="Nat. Microbiol.">
        <title>Leveraging single-cell genomics to expand the fungal tree of life.</title>
        <authorList>
            <person name="Ahrendt S.R."/>
            <person name="Quandt C.A."/>
            <person name="Ciobanu D."/>
            <person name="Clum A."/>
            <person name="Salamov A."/>
            <person name="Andreopoulos B."/>
            <person name="Cheng J.F."/>
            <person name="Woyke T."/>
            <person name="Pelin A."/>
            <person name="Henrissat B."/>
            <person name="Reynolds N.K."/>
            <person name="Benny G.L."/>
            <person name="Smith M.E."/>
            <person name="James T.Y."/>
            <person name="Grigoriev I.V."/>
        </authorList>
    </citation>
    <scope>NUCLEOTIDE SEQUENCE [LARGE SCALE GENOMIC DNA]</scope>
</reference>
<name>A0A4P9WAV2_9FUNG</name>
<accession>A0A4P9WAV2</accession>
<evidence type="ECO:0000313" key="2">
    <source>
        <dbReference type="Proteomes" id="UP000269721"/>
    </source>
</evidence>
<evidence type="ECO:0000313" key="1">
    <source>
        <dbReference type="EMBL" id="RKO88705.1"/>
    </source>
</evidence>
<proteinExistence type="predicted"/>
<dbReference type="Proteomes" id="UP000269721">
    <property type="component" value="Unassembled WGS sequence"/>
</dbReference>
<sequence>MLSVATEGDSVNVFGDRPPNSLVELRIFLKKMNHFADDDEMSEWDIGNGFANGLTTTEEIANFGEDGRHVGFGWSEGIRLCDVFDEDGVTNALLLKIIWTSPFCGKAMVARR</sequence>
<protein>
    <submittedName>
        <fullName evidence="1">Uncharacterized protein</fullName>
    </submittedName>
</protein>
<dbReference type="AlphaFoldDB" id="A0A4P9WAV2"/>
<organism evidence="1 2">
    <name type="scientific">Blyttiomyces helicus</name>
    <dbReference type="NCBI Taxonomy" id="388810"/>
    <lineage>
        <taxon>Eukaryota</taxon>
        <taxon>Fungi</taxon>
        <taxon>Fungi incertae sedis</taxon>
        <taxon>Chytridiomycota</taxon>
        <taxon>Chytridiomycota incertae sedis</taxon>
        <taxon>Chytridiomycetes</taxon>
        <taxon>Chytridiomycetes incertae sedis</taxon>
        <taxon>Blyttiomyces</taxon>
    </lineage>
</organism>
<keyword evidence="2" id="KW-1185">Reference proteome</keyword>